<sequence>MAGIIFFVSCKNDMETVKQITNIETYPTMEIEEFKFFRSDSGQITVKVKSPLVREFSAIENPYREFPEGLVATFLDRDQTIKSKITANYVIQKIDEEKWIARHDVEVIDQDGRIINTEYMVFDQKKGKIYSDQFTKFTETDAIIYGKGFESDMNLTNARILEPTGFFYVDEEQY</sequence>
<protein>
    <submittedName>
        <fullName evidence="1">Lipopolysaccharide-assembly, LptC-related</fullName>
    </submittedName>
</protein>
<dbReference type="STRING" id="1307839.L21SP5_01660"/>
<proteinExistence type="predicted"/>
<keyword evidence="2" id="KW-1185">Reference proteome</keyword>
<dbReference type="KEGG" id="blq:L21SP5_01660"/>
<dbReference type="NCBIfam" id="TIGR04409">
    <property type="entry name" value="LptC_YrbK"/>
    <property type="match status" value="1"/>
</dbReference>
<dbReference type="AlphaFoldDB" id="A0A0S2HYZ8"/>
<gene>
    <name evidence="1" type="ORF">L21SP5_01660</name>
</gene>
<evidence type="ECO:0000313" key="2">
    <source>
        <dbReference type="Proteomes" id="UP000064893"/>
    </source>
</evidence>
<reference evidence="1 2" key="1">
    <citation type="submission" date="2015-11" db="EMBL/GenBank/DDBJ databases">
        <title>Description and complete genome sequence of a novel strain predominating in hypersaline microbial mats and representing a new family of the Bacteriodetes phylum.</title>
        <authorList>
            <person name="Spring S."/>
            <person name="Bunk B."/>
            <person name="Sproer C."/>
            <person name="Klenk H.-P."/>
        </authorList>
    </citation>
    <scope>NUCLEOTIDE SEQUENCE [LARGE SCALE GENOMIC DNA]</scope>
    <source>
        <strain evidence="1 2">L21-Spi-D4</strain>
    </source>
</reference>
<organism evidence="1 2">
    <name type="scientific">Salinivirga cyanobacteriivorans</name>
    <dbReference type="NCBI Taxonomy" id="1307839"/>
    <lineage>
        <taxon>Bacteria</taxon>
        <taxon>Pseudomonadati</taxon>
        <taxon>Bacteroidota</taxon>
        <taxon>Bacteroidia</taxon>
        <taxon>Bacteroidales</taxon>
        <taxon>Salinivirgaceae</taxon>
        <taxon>Salinivirga</taxon>
    </lineage>
</organism>
<dbReference type="InterPro" id="IPR010664">
    <property type="entry name" value="LipoPS_assembly_LptC-rel"/>
</dbReference>
<dbReference type="Proteomes" id="UP000064893">
    <property type="component" value="Chromosome"/>
</dbReference>
<dbReference type="GO" id="GO:0015221">
    <property type="term" value="F:lipopolysaccharide transmembrane transporter activity"/>
    <property type="evidence" value="ECO:0007669"/>
    <property type="project" value="InterPro"/>
</dbReference>
<dbReference type="EMBL" id="CP013118">
    <property type="protein sequence ID" value="ALO15303.1"/>
    <property type="molecule type" value="Genomic_DNA"/>
</dbReference>
<accession>A0A0S2HYZ8</accession>
<evidence type="ECO:0000313" key="1">
    <source>
        <dbReference type="EMBL" id="ALO15303.1"/>
    </source>
</evidence>
<dbReference type="InterPro" id="IPR026265">
    <property type="entry name" value="LptC"/>
</dbReference>
<dbReference type="GO" id="GO:0005886">
    <property type="term" value="C:plasma membrane"/>
    <property type="evidence" value="ECO:0007669"/>
    <property type="project" value="InterPro"/>
</dbReference>
<name>A0A0S2HYZ8_9BACT</name>
<dbReference type="Pfam" id="PF06835">
    <property type="entry name" value="LptC"/>
    <property type="match status" value="1"/>
</dbReference>